<keyword evidence="2" id="KW-1185">Reference proteome</keyword>
<dbReference type="Proteomes" id="UP000515125">
    <property type="component" value="Unplaced"/>
</dbReference>
<feature type="compositionally biased region" description="Polar residues" evidence="1">
    <location>
        <begin position="342"/>
        <end position="353"/>
    </location>
</feature>
<reference evidence="3" key="1">
    <citation type="submission" date="2025-08" db="UniProtKB">
        <authorList>
            <consortium name="RefSeq"/>
        </authorList>
    </citation>
    <scope>IDENTIFICATION</scope>
</reference>
<dbReference type="RefSeq" id="XP_026194167.1">
    <property type="nucleotide sequence ID" value="XM_026338382.1"/>
</dbReference>
<dbReference type="AlphaFoldDB" id="A0A6P6S394"/>
<proteinExistence type="predicted"/>
<feature type="region of interest" description="Disordered" evidence="1">
    <location>
        <begin position="521"/>
        <end position="541"/>
    </location>
</feature>
<accession>A0A6P6S394</accession>
<feature type="region of interest" description="Disordered" evidence="1">
    <location>
        <begin position="1"/>
        <end position="68"/>
    </location>
</feature>
<evidence type="ECO:0000313" key="3">
    <source>
        <dbReference type="RefSeq" id="XP_026194167.1"/>
    </source>
</evidence>
<dbReference type="OrthoDB" id="10647058at2759"/>
<protein>
    <submittedName>
        <fullName evidence="3">Uncharacterized protein LOC34619948</fullName>
    </submittedName>
</protein>
<evidence type="ECO:0000256" key="1">
    <source>
        <dbReference type="SAM" id="MobiDB-lite"/>
    </source>
</evidence>
<organism evidence="2 3">
    <name type="scientific">Cyclospora cayetanensis</name>
    <dbReference type="NCBI Taxonomy" id="88456"/>
    <lineage>
        <taxon>Eukaryota</taxon>
        <taxon>Sar</taxon>
        <taxon>Alveolata</taxon>
        <taxon>Apicomplexa</taxon>
        <taxon>Conoidasida</taxon>
        <taxon>Coccidia</taxon>
        <taxon>Eucoccidiorida</taxon>
        <taxon>Eimeriorina</taxon>
        <taxon>Eimeriidae</taxon>
        <taxon>Cyclospora</taxon>
    </lineage>
</organism>
<gene>
    <name evidence="3" type="primary">LOC34619948</name>
</gene>
<name>A0A6P6S394_9EIME</name>
<feature type="region of interest" description="Disordered" evidence="1">
    <location>
        <begin position="331"/>
        <end position="398"/>
    </location>
</feature>
<sequence length="1074" mass="112670">MFSPSSGSFFAGSVAGRIGGPPDPRGHQGPPGPLAPFAASTSEEVPRALRQSWEKQQGPSHPRYSWLAAPTRQRFSPYPLPPSISPKESTATPSGAAATAAAAVAAGTAPDKQDCSVCVKAFVVSGSQLLDPKAVEQLSQETLRAHGSSTDRGFVLSPASFEAACSYFKAAVLRLYSQQGWRLAGVEAPPVQQGQPHAPVVEFKAIEPRLSAEPLTSPAAAEKGKTRLQTLQRFLGLEPRTPFRWNDSRWSALLRSGLFEEASAVAVLQGDGTAQVRLRLREARQTFLSPGVSFDSALKGCTGELTYQDLNWGGRAWALRGALRRTLGASKTASRLGGPPQSVASTEVSLSNETLRKEAAEEESRRTDKPRKKSCRVGRVDSGAQKVDGGSRNRAHAEPQGALSTFLRVKNLGVRVYVCVSWVFPVYVCSGLWVARLVLSDVSTTHQGPPKDSLNSQQASLGGAARIVGRRRSGATCRLEFPLVGAPEGAPPLGAPEPGQLAIGGLLELEAHRQIALFAQEKRPEASEETEASADAATSTGVSGWAATLQRRVRSVWRQASPLTDPQELSLSEAAANPQLAEAPAGHDTAKASLSISLLQRKEAHPSFLGPGSRCCLDTRPIPSQWPAVLSARLTVLQPFEVSVQLSGRLGASAPLTVAGLCETSAEAKKTLWGPPADAQAALSDAAAAARETGAGGRGAAIAAAPEAARSVASDRLWGVKESGMLPHSRGLPQWAQGATLRMGAFFRSTGEFLTEKLTARVPFVAAALLQQLQRQRKGQATSPQSQPFVRLDAKGALSVTPYAFLSRPEGKVASGRLHRGVLQRLLRLVDLRGLCLQSVWGAHLFVGSRMLKLLPQGADALLPRAAAAAAAEGPPGEVPTLESEGAPRGLERSPGAAAILQEPHSLILSAEHSLLLPFVIRRQLLPGQVQTSVPLFELVAFVDGVMMPLSLYSGGEKAAAGSLDARNSEAAVDAAAAAVDAAAAAVAAAADAAVAGDDSVASTSSVHESATSRPLPRETAAAADSAAAAHAVPPWEATGGIALRLRPLLLGLSWNLKAPKEGSRFFIRLKPSL</sequence>
<feature type="compositionally biased region" description="Basic and acidic residues" evidence="1">
    <location>
        <begin position="354"/>
        <end position="367"/>
    </location>
</feature>
<dbReference type="GeneID" id="34619948"/>
<feature type="compositionally biased region" description="Low complexity" evidence="1">
    <location>
        <begin position="1"/>
        <end position="16"/>
    </location>
</feature>
<evidence type="ECO:0000313" key="2">
    <source>
        <dbReference type="Proteomes" id="UP000515125"/>
    </source>
</evidence>